<evidence type="ECO:0000313" key="2">
    <source>
        <dbReference type="EMBL" id="KKK45761.1"/>
    </source>
</evidence>
<dbReference type="InterPro" id="IPR016047">
    <property type="entry name" value="M23ase_b-sheet_dom"/>
</dbReference>
<dbReference type="PANTHER" id="PTHR21666">
    <property type="entry name" value="PEPTIDASE-RELATED"/>
    <property type="match status" value="1"/>
</dbReference>
<accession>A0A0F8YCC2</accession>
<dbReference type="CDD" id="cd12797">
    <property type="entry name" value="M23_peptidase"/>
    <property type="match status" value="1"/>
</dbReference>
<dbReference type="GO" id="GO:0004222">
    <property type="term" value="F:metalloendopeptidase activity"/>
    <property type="evidence" value="ECO:0007669"/>
    <property type="project" value="TreeGrafter"/>
</dbReference>
<sequence length="334" mass="37541">KYCDANKLCLPGHNGWDIPIPMGGPFKCAVSGEVIWVSDHRPSGGPSDYGWHVRVRTGGYVIIYAHMAASPPVAVGDMVVGGQVLGFSGNTGASSGPHLHFEIRHCLTSLPEWPWCIIDCSPFLEPLRNNLPEPDNVDMLPYFQVVPVGVGPFYVFQHSNGVTENIQHQMGNGEVYIVKNHQYEHLRVTNSHIERLEDTSPGNNQFYMLDDGYGWSRWCPRFWRPGDKFFRSPDIRVFEKGGQKPCVMLKEDLGVGSWLRFEDWLPTWTSPKSNASPNGITLAEVSHFSFAWTHDGPSLEDYWFAKGVGLTQWMNNSGDHSWISDLPQGRQPLD</sequence>
<evidence type="ECO:0000259" key="1">
    <source>
        <dbReference type="Pfam" id="PF01551"/>
    </source>
</evidence>
<organism evidence="2">
    <name type="scientific">marine sediment metagenome</name>
    <dbReference type="NCBI Taxonomy" id="412755"/>
    <lineage>
        <taxon>unclassified sequences</taxon>
        <taxon>metagenomes</taxon>
        <taxon>ecological metagenomes</taxon>
    </lineage>
</organism>
<dbReference type="AlphaFoldDB" id="A0A0F8YCC2"/>
<dbReference type="Gene3D" id="2.70.70.10">
    <property type="entry name" value="Glucose Permease (Domain IIA)"/>
    <property type="match status" value="1"/>
</dbReference>
<name>A0A0F8YCC2_9ZZZZ</name>
<gene>
    <name evidence="2" type="ORF">LCGC14_3164970</name>
</gene>
<dbReference type="Pfam" id="PF01551">
    <property type="entry name" value="Peptidase_M23"/>
    <property type="match status" value="1"/>
</dbReference>
<dbReference type="SUPFAM" id="SSF51261">
    <property type="entry name" value="Duplicated hybrid motif"/>
    <property type="match status" value="1"/>
</dbReference>
<feature type="non-terminal residue" evidence="2">
    <location>
        <position position="334"/>
    </location>
</feature>
<reference evidence="2" key="1">
    <citation type="journal article" date="2015" name="Nature">
        <title>Complex archaea that bridge the gap between prokaryotes and eukaryotes.</title>
        <authorList>
            <person name="Spang A."/>
            <person name="Saw J.H."/>
            <person name="Jorgensen S.L."/>
            <person name="Zaremba-Niedzwiedzka K."/>
            <person name="Martijn J."/>
            <person name="Lind A.E."/>
            <person name="van Eijk R."/>
            <person name="Schleper C."/>
            <person name="Guy L."/>
            <person name="Ettema T.J."/>
        </authorList>
    </citation>
    <scope>NUCLEOTIDE SEQUENCE</scope>
</reference>
<proteinExistence type="predicted"/>
<feature type="non-terminal residue" evidence="2">
    <location>
        <position position="1"/>
    </location>
</feature>
<comment type="caution">
    <text evidence="2">The sequence shown here is derived from an EMBL/GenBank/DDBJ whole genome shotgun (WGS) entry which is preliminary data.</text>
</comment>
<dbReference type="InterPro" id="IPR011055">
    <property type="entry name" value="Dup_hybrid_motif"/>
</dbReference>
<dbReference type="PANTHER" id="PTHR21666:SF270">
    <property type="entry name" value="MUREIN HYDROLASE ACTIVATOR ENVC"/>
    <property type="match status" value="1"/>
</dbReference>
<dbReference type="InterPro" id="IPR050570">
    <property type="entry name" value="Cell_wall_metabolism_enzyme"/>
</dbReference>
<feature type="domain" description="M23ase beta-sheet core" evidence="1">
    <location>
        <begin position="12"/>
        <end position="105"/>
    </location>
</feature>
<dbReference type="EMBL" id="LAZR01070063">
    <property type="protein sequence ID" value="KKK45761.1"/>
    <property type="molecule type" value="Genomic_DNA"/>
</dbReference>
<protein>
    <recommendedName>
        <fullName evidence="1">M23ase beta-sheet core domain-containing protein</fullName>
    </recommendedName>
</protein>